<keyword evidence="1" id="KW-0732">Signal</keyword>
<dbReference type="Pfam" id="PF23584">
    <property type="entry name" value="DUF7136"/>
    <property type="match status" value="1"/>
</dbReference>
<protein>
    <recommendedName>
        <fullName evidence="2">DUF7136 domain-containing protein</fullName>
    </recommendedName>
</protein>
<name>A0ABR1SQ33_9PEZI</name>
<evidence type="ECO:0000256" key="1">
    <source>
        <dbReference type="SAM" id="SignalP"/>
    </source>
</evidence>
<dbReference type="InterPro" id="IPR055560">
    <property type="entry name" value="DUF7136"/>
</dbReference>
<evidence type="ECO:0000313" key="3">
    <source>
        <dbReference type="EMBL" id="KAK8036445.1"/>
    </source>
</evidence>
<reference evidence="3 4" key="1">
    <citation type="submission" date="2023-01" db="EMBL/GenBank/DDBJ databases">
        <title>Analysis of 21 Apiospora genomes using comparative genomics revels a genus with tremendous synthesis potential of carbohydrate active enzymes and secondary metabolites.</title>
        <authorList>
            <person name="Sorensen T."/>
        </authorList>
    </citation>
    <scope>NUCLEOTIDE SEQUENCE [LARGE SCALE GENOMIC DNA]</scope>
    <source>
        <strain evidence="3 4">CBS 20057</strain>
    </source>
</reference>
<feature type="domain" description="DUF7136" evidence="2">
    <location>
        <begin position="25"/>
        <end position="243"/>
    </location>
</feature>
<organism evidence="3 4">
    <name type="scientific">Apiospora marii</name>
    <dbReference type="NCBI Taxonomy" id="335849"/>
    <lineage>
        <taxon>Eukaryota</taxon>
        <taxon>Fungi</taxon>
        <taxon>Dikarya</taxon>
        <taxon>Ascomycota</taxon>
        <taxon>Pezizomycotina</taxon>
        <taxon>Sordariomycetes</taxon>
        <taxon>Xylariomycetidae</taxon>
        <taxon>Amphisphaeriales</taxon>
        <taxon>Apiosporaceae</taxon>
        <taxon>Apiospora</taxon>
    </lineage>
</organism>
<proteinExistence type="predicted"/>
<dbReference type="EMBL" id="JAQQWI010000004">
    <property type="protein sequence ID" value="KAK8036445.1"/>
    <property type="molecule type" value="Genomic_DNA"/>
</dbReference>
<dbReference type="Proteomes" id="UP001396898">
    <property type="component" value="Unassembled WGS sequence"/>
</dbReference>
<evidence type="ECO:0000259" key="2">
    <source>
        <dbReference type="Pfam" id="PF23584"/>
    </source>
</evidence>
<keyword evidence="4" id="KW-1185">Reference proteome</keyword>
<accession>A0ABR1SQ33</accession>
<feature type="signal peptide" evidence="1">
    <location>
        <begin position="1"/>
        <end position="23"/>
    </location>
</feature>
<sequence>MTALSHLVTLPLALLCWAAQVGATTFPATVEVDLIVPQNETYAPTEIFPFVFAWQNAALAPSLDPGINMVFNLWNDSKSAANPEIVLSTLDLSDTIFNASDPTFVYGYRLNFTSGLGDGPWHVRMTWETMAGNCSDHGLYFGGGYVQPGDVEFTIPKGGRQPDLVAATSDKERCKNIPHATFNITGTQFRRPQPTRPHDSCAVFSDVQPRPEGDPCKVQVSPSAASSIVATIRSSECAVPRPVIGGCNSSSAAAGWKPRVTGYPVPGGLLAGLVAIWSLF</sequence>
<gene>
    <name evidence="3" type="ORF">PG991_001582</name>
</gene>
<feature type="chain" id="PRO_5047324907" description="DUF7136 domain-containing protein" evidence="1">
    <location>
        <begin position="24"/>
        <end position="280"/>
    </location>
</feature>
<evidence type="ECO:0000313" key="4">
    <source>
        <dbReference type="Proteomes" id="UP001396898"/>
    </source>
</evidence>
<comment type="caution">
    <text evidence="3">The sequence shown here is derived from an EMBL/GenBank/DDBJ whole genome shotgun (WGS) entry which is preliminary data.</text>
</comment>